<dbReference type="RefSeq" id="WP_379934094.1">
    <property type="nucleotide sequence ID" value="NZ_JBHTHY010000006.1"/>
</dbReference>
<protein>
    <submittedName>
        <fullName evidence="2">PorP/SprF family type IX secretion system membrane protein</fullName>
    </submittedName>
</protein>
<feature type="compositionally biased region" description="Basic and acidic residues" evidence="1">
    <location>
        <begin position="388"/>
        <end position="400"/>
    </location>
</feature>
<dbReference type="InterPro" id="IPR019861">
    <property type="entry name" value="PorP/SprF_Bacteroidetes"/>
</dbReference>
<gene>
    <name evidence="2" type="ORF">ACFQZJ_09315</name>
</gene>
<sequence length="587" mass="66699">MKNFCGALLIGFVVFGLHGQNTPLPNDFRQQNITEYNSSLLNPAYAIDRNNPTSAALWARWQWQTFDADPTSVFFNYTHKLNGESALGGAFFQNNTGVFINTGGALNYAYAIDFSPKVRLGIGLNFFVFQQKLADDRFFQPNPIQRTPENDMVLQMAPGLNLRVDKFNIGFVSENMFDYNLGTNQRNTSPSDRMFFGMASYDIPMEMFNTDGKSYLRPAVYFKSIPGFDTQFGFNSILSNEKFWAQAGYNSFYGISGGAGGRFFKRFSFGALVEFGTSPELSGTDPTFELVTSYRFDSKTKPEAPQEELLAAQEKERLAKEERELLAEQEKELLAVKEKELLAEQEKEALLEKEKELLAEQVKEDSLKEAVKISDQLTEQELKAQERLDKEKARKYKDSVRQSSKNSDVATKVSKRELKRRADSIARANEALAYQEMIALKKQQRQDSIAAVTKAREEAIAQNLKRQQDSIAAVAEAKAEAERLALKNEVVKPKAGERYEEVTKEGNLAPGYYLIANVFGTKRYFDAFMADMKKRGINAGSFYREANKYNYVYLGRYTSIKDARQARESKLDGKYQEKTWIFRVTGE</sequence>
<organism evidence="2 3">
    <name type="scientific">Maribacter chungangensis</name>
    <dbReference type="NCBI Taxonomy" id="1069117"/>
    <lineage>
        <taxon>Bacteria</taxon>
        <taxon>Pseudomonadati</taxon>
        <taxon>Bacteroidota</taxon>
        <taxon>Flavobacteriia</taxon>
        <taxon>Flavobacteriales</taxon>
        <taxon>Flavobacteriaceae</taxon>
        <taxon>Maribacter</taxon>
    </lineage>
</organism>
<reference evidence="3" key="1">
    <citation type="journal article" date="2019" name="Int. J. Syst. Evol. Microbiol.">
        <title>The Global Catalogue of Microorganisms (GCM) 10K type strain sequencing project: providing services to taxonomists for standard genome sequencing and annotation.</title>
        <authorList>
            <consortium name="The Broad Institute Genomics Platform"/>
            <consortium name="The Broad Institute Genome Sequencing Center for Infectious Disease"/>
            <person name="Wu L."/>
            <person name="Ma J."/>
        </authorList>
    </citation>
    <scope>NUCLEOTIDE SEQUENCE [LARGE SCALE GENOMIC DNA]</scope>
    <source>
        <strain evidence="3">CCUG 61948</strain>
    </source>
</reference>
<proteinExistence type="predicted"/>
<dbReference type="Pfam" id="PF11751">
    <property type="entry name" value="PorP_SprF"/>
    <property type="match status" value="1"/>
</dbReference>
<accession>A0ABW3B2Y6</accession>
<comment type="caution">
    <text evidence="2">The sequence shown here is derived from an EMBL/GenBank/DDBJ whole genome shotgun (WGS) entry which is preliminary data.</text>
</comment>
<evidence type="ECO:0000313" key="3">
    <source>
        <dbReference type="Proteomes" id="UP001597012"/>
    </source>
</evidence>
<dbReference type="NCBIfam" id="TIGR03519">
    <property type="entry name" value="T9SS_PorP_fam"/>
    <property type="match status" value="1"/>
</dbReference>
<dbReference type="Proteomes" id="UP001597012">
    <property type="component" value="Unassembled WGS sequence"/>
</dbReference>
<dbReference type="EMBL" id="JBHTHY010000006">
    <property type="protein sequence ID" value="MFD0797658.1"/>
    <property type="molecule type" value="Genomic_DNA"/>
</dbReference>
<evidence type="ECO:0000313" key="2">
    <source>
        <dbReference type="EMBL" id="MFD0797658.1"/>
    </source>
</evidence>
<feature type="region of interest" description="Disordered" evidence="1">
    <location>
        <begin position="388"/>
        <end position="415"/>
    </location>
</feature>
<evidence type="ECO:0000256" key="1">
    <source>
        <dbReference type="SAM" id="MobiDB-lite"/>
    </source>
</evidence>
<keyword evidence="3" id="KW-1185">Reference proteome</keyword>
<name>A0ABW3B2Y6_9FLAO</name>